<feature type="compositionally biased region" description="Basic and acidic residues" evidence="1">
    <location>
        <begin position="37"/>
        <end position="48"/>
    </location>
</feature>
<evidence type="ECO:0000313" key="3">
    <source>
        <dbReference type="EMBL" id="MDG3585032.1"/>
    </source>
</evidence>
<sequence>MKHTFAKVSIMILAMTMVACNQKSGKENTSEENIESETVKTTEGKTSTEENALTDKIWKLTKLMGKPVAELDKSASNVFITFATEENRVGGNSGCNSFGGTYTLLEGNRFKLRKLASTMKACMNMEVEQQFMDVLQKSDTYIIKDGTLTITKARMAPLAEFKLSEE</sequence>
<dbReference type="InterPro" id="IPR005184">
    <property type="entry name" value="DUF306_Meta_HslJ"/>
</dbReference>
<dbReference type="InterPro" id="IPR053147">
    <property type="entry name" value="Hsp_HslJ-like"/>
</dbReference>
<dbReference type="Pfam" id="PF03724">
    <property type="entry name" value="META"/>
    <property type="match status" value="1"/>
</dbReference>
<protein>
    <submittedName>
        <fullName evidence="3">META domain-containing protein</fullName>
    </submittedName>
</protein>
<dbReference type="PANTHER" id="PTHR35535:SF1">
    <property type="entry name" value="HEAT SHOCK PROTEIN HSLJ"/>
    <property type="match status" value="1"/>
</dbReference>
<accession>A0ABT6FP38</accession>
<feature type="domain" description="DUF306" evidence="2">
    <location>
        <begin position="51"/>
        <end position="162"/>
    </location>
</feature>
<dbReference type="Gene3D" id="2.40.128.270">
    <property type="match status" value="1"/>
</dbReference>
<organism evidence="3 4">
    <name type="scientific">Galbibacter pacificus</name>
    <dbReference type="NCBI Taxonomy" id="2996052"/>
    <lineage>
        <taxon>Bacteria</taxon>
        <taxon>Pseudomonadati</taxon>
        <taxon>Bacteroidota</taxon>
        <taxon>Flavobacteriia</taxon>
        <taxon>Flavobacteriales</taxon>
        <taxon>Flavobacteriaceae</taxon>
        <taxon>Galbibacter</taxon>
    </lineage>
</organism>
<reference evidence="3" key="1">
    <citation type="submission" date="2022-11" db="EMBL/GenBank/DDBJ databases">
        <title>High-quality draft genome sequence of Galbibacter sp. strain CMA-7.</title>
        <authorList>
            <person name="Wei L."/>
            <person name="Dong C."/>
            <person name="Shao Z."/>
        </authorList>
    </citation>
    <scope>NUCLEOTIDE SEQUENCE</scope>
    <source>
        <strain evidence="3">CMA-7</strain>
    </source>
</reference>
<name>A0ABT6FP38_9FLAO</name>
<gene>
    <name evidence="3" type="ORF">OSR52_04055</name>
</gene>
<keyword evidence="4" id="KW-1185">Reference proteome</keyword>
<feature type="region of interest" description="Disordered" evidence="1">
    <location>
        <begin position="24"/>
        <end position="48"/>
    </location>
</feature>
<evidence type="ECO:0000313" key="4">
    <source>
        <dbReference type="Proteomes" id="UP001153642"/>
    </source>
</evidence>
<dbReference type="RefSeq" id="WP_277898762.1">
    <property type="nucleotide sequence ID" value="NZ_JAPMUA010000001.1"/>
</dbReference>
<dbReference type="InterPro" id="IPR038670">
    <property type="entry name" value="HslJ-like_sf"/>
</dbReference>
<dbReference type="Proteomes" id="UP001153642">
    <property type="component" value="Unassembled WGS sequence"/>
</dbReference>
<comment type="caution">
    <text evidence="3">The sequence shown here is derived from an EMBL/GenBank/DDBJ whole genome shotgun (WGS) entry which is preliminary data.</text>
</comment>
<dbReference type="EMBL" id="JAPMUA010000001">
    <property type="protein sequence ID" value="MDG3585032.1"/>
    <property type="molecule type" value="Genomic_DNA"/>
</dbReference>
<proteinExistence type="predicted"/>
<dbReference type="PANTHER" id="PTHR35535">
    <property type="entry name" value="HEAT SHOCK PROTEIN HSLJ"/>
    <property type="match status" value="1"/>
</dbReference>
<evidence type="ECO:0000259" key="2">
    <source>
        <dbReference type="Pfam" id="PF03724"/>
    </source>
</evidence>
<dbReference type="PROSITE" id="PS51257">
    <property type="entry name" value="PROKAR_LIPOPROTEIN"/>
    <property type="match status" value="1"/>
</dbReference>
<evidence type="ECO:0000256" key="1">
    <source>
        <dbReference type="SAM" id="MobiDB-lite"/>
    </source>
</evidence>